<dbReference type="UniPathway" id="UPA00031">
    <property type="reaction ID" value="UER00006"/>
</dbReference>
<comment type="caution">
    <text evidence="12">The sequence shown here is derived from an EMBL/GenBank/DDBJ whole genome shotgun (WGS) entry which is preliminary data.</text>
</comment>
<evidence type="ECO:0000256" key="9">
    <source>
        <dbReference type="HAMAP-Rule" id="MF_00125"/>
    </source>
</evidence>
<evidence type="ECO:0000256" key="5">
    <source>
        <dbReference type="ARBA" id="ARBA00020397"/>
    </source>
</evidence>
<name>A0A401JZP5_9PROT</name>
<dbReference type="InterPro" id="IPR041715">
    <property type="entry name" value="HisRS-like_core"/>
</dbReference>
<dbReference type="AlphaFoldDB" id="A0A401JZP5"/>
<organism evidence="12 13">
    <name type="scientific">Sulfuriferula multivorans</name>
    <dbReference type="NCBI Taxonomy" id="1559896"/>
    <lineage>
        <taxon>Bacteria</taxon>
        <taxon>Pseudomonadati</taxon>
        <taxon>Pseudomonadota</taxon>
        <taxon>Betaproteobacteria</taxon>
        <taxon>Nitrosomonadales</taxon>
        <taxon>Sulfuricellaceae</taxon>
        <taxon>Sulfuriferula</taxon>
    </lineage>
</organism>
<dbReference type="Proteomes" id="UP000286806">
    <property type="component" value="Unassembled WGS sequence"/>
</dbReference>
<evidence type="ECO:0000313" key="13">
    <source>
        <dbReference type="Proteomes" id="UP000286806"/>
    </source>
</evidence>
<dbReference type="OrthoDB" id="9769617at2"/>
<dbReference type="GO" id="GO:0000105">
    <property type="term" value="P:L-histidine biosynthetic process"/>
    <property type="evidence" value="ECO:0007669"/>
    <property type="project" value="UniProtKB-UniRule"/>
</dbReference>
<comment type="subunit">
    <text evidence="4 9">Heteromultimer composed of HisG and HisZ subunits.</text>
</comment>
<comment type="pathway">
    <text evidence="2 9">Amino-acid biosynthesis; L-histidine biosynthesis; L-histidine from 5-phospho-alpha-D-ribose 1-diphosphate: step 1/9.</text>
</comment>
<keyword evidence="7 9" id="KW-0368">Histidine biosynthesis</keyword>
<comment type="similarity">
    <text evidence="3 9">Belongs to the class-II aminoacyl-tRNA synthetase family. HisZ subfamily.</text>
</comment>
<dbReference type="GO" id="GO:0005737">
    <property type="term" value="C:cytoplasm"/>
    <property type="evidence" value="ECO:0007669"/>
    <property type="project" value="UniProtKB-SubCell"/>
</dbReference>
<feature type="binding site" evidence="10">
    <location>
        <begin position="80"/>
        <end position="82"/>
    </location>
    <ligand>
        <name>L-histidine</name>
        <dbReference type="ChEBI" id="CHEBI:57595"/>
    </ligand>
</feature>
<dbReference type="NCBIfam" id="NF009086">
    <property type="entry name" value="PRK12421.1"/>
    <property type="match status" value="1"/>
</dbReference>
<gene>
    <name evidence="9" type="primary">hisZ</name>
    <name evidence="12" type="ORF">SFMTTN_2989</name>
</gene>
<proteinExistence type="inferred from homology"/>
<dbReference type="SUPFAM" id="SSF55681">
    <property type="entry name" value="Class II aaRS and biotin synthetases"/>
    <property type="match status" value="1"/>
</dbReference>
<dbReference type="GO" id="GO:0004821">
    <property type="term" value="F:histidine-tRNA ligase activity"/>
    <property type="evidence" value="ECO:0007669"/>
    <property type="project" value="TreeGrafter"/>
</dbReference>
<feature type="binding site" evidence="10">
    <location>
        <position position="264"/>
    </location>
    <ligand>
        <name>L-histidine</name>
        <dbReference type="ChEBI" id="CHEBI:57595"/>
    </ligand>
</feature>
<keyword evidence="9" id="KW-0028">Amino-acid biosynthesis</keyword>
<dbReference type="PIRSF" id="PIRSF001549">
    <property type="entry name" value="His-tRNA_synth"/>
    <property type="match status" value="1"/>
</dbReference>
<evidence type="ECO:0000256" key="8">
    <source>
        <dbReference type="ARBA" id="ARBA00025246"/>
    </source>
</evidence>
<dbReference type="Gene3D" id="3.30.930.10">
    <property type="entry name" value="Bira Bifunctional Protein, Domain 2"/>
    <property type="match status" value="1"/>
</dbReference>
<dbReference type="NCBIfam" id="NF008935">
    <property type="entry name" value="PRK12292.1-1"/>
    <property type="match status" value="1"/>
</dbReference>
<dbReference type="CDD" id="cd00773">
    <property type="entry name" value="HisRS-like_core"/>
    <property type="match status" value="1"/>
</dbReference>
<feature type="binding site" evidence="10">
    <location>
        <position position="123"/>
    </location>
    <ligand>
        <name>L-histidine</name>
        <dbReference type="ChEBI" id="CHEBI:57595"/>
    </ligand>
</feature>
<comment type="subcellular location">
    <subcellularLocation>
        <location evidence="1 9">Cytoplasm</location>
    </subcellularLocation>
</comment>
<dbReference type="EMBL" id="BGOW01000036">
    <property type="protein sequence ID" value="GCB02169.1"/>
    <property type="molecule type" value="Genomic_DNA"/>
</dbReference>
<reference evidence="12 13" key="1">
    <citation type="journal article" date="2019" name="Front. Microbiol.">
        <title>Genomes of Neutrophilic Sulfur-Oxidizing Chemolithoautotrophs Representing 9 Proteobacterial Species From 8 Genera.</title>
        <authorList>
            <person name="Watanabe T."/>
            <person name="Kojima H."/>
            <person name="Umezawa K."/>
            <person name="Hori C."/>
            <person name="Takasuka T.E."/>
            <person name="Kato Y."/>
            <person name="Fukui M."/>
        </authorList>
    </citation>
    <scope>NUCLEOTIDE SEQUENCE [LARGE SCALE GENOMIC DNA]</scope>
    <source>
        <strain evidence="12 13">TTN</strain>
    </source>
</reference>
<keyword evidence="13" id="KW-1185">Reference proteome</keyword>
<sequence length="385" mass="42463">MHNWLLPEYIEDLLPPVAWRLEYLRLSTLNMFRTHGYELVTPPMLEYLESLLTGTGSDLDTRTFKLVDQLSGRMMGLRADITPQVARIDAHLLNHQGVTRLCYAGVVVHTLPEGMNRSRELLQVGAELYGHSGYEADVEIQRLMLDALALAGVSDLYLDIGHVGVFGGLMAYGHVPAEKEAALFQALQAKDTPAIRDLTHGMDEATRAAFTALPTLYGGVEVLDEAFQILPSSLEITQALEQLRAIENELKGSAKINIDLAELRGYHYHSGVVFSAYAGTHTNVLAQGGRYDEVGKAFGRARPATGFSLDLREIATLFWRSPGSKGILAPYLKNAKLAQKIQQLRSSGEIVVVELAGHEADRSELNCDRILLDNKGEWEVAPLTK</sequence>
<evidence type="ECO:0000259" key="11">
    <source>
        <dbReference type="Pfam" id="PF13393"/>
    </source>
</evidence>
<comment type="function">
    <text evidence="8 9">Required for the first step of histidine biosynthesis. May allow the feedback regulation of ATP phosphoribosyltransferase activity by histidine.</text>
</comment>
<evidence type="ECO:0000256" key="10">
    <source>
        <dbReference type="PIRSR" id="PIRSR001549-1"/>
    </source>
</evidence>
<protein>
    <recommendedName>
        <fullName evidence="5 9">ATP phosphoribosyltransferase regulatory subunit</fullName>
    </recommendedName>
</protein>
<comment type="miscellaneous">
    <text evidence="9">This function is generally fulfilled by the C-terminal part of HisG, which is missing in some bacteria such as this one.</text>
</comment>
<accession>A0A401JZP5</accession>
<dbReference type="GO" id="GO:0006427">
    <property type="term" value="P:histidyl-tRNA aminoacylation"/>
    <property type="evidence" value="ECO:0007669"/>
    <property type="project" value="TreeGrafter"/>
</dbReference>
<dbReference type="InterPro" id="IPR045864">
    <property type="entry name" value="aa-tRNA-synth_II/BPL/LPL"/>
</dbReference>
<evidence type="ECO:0000256" key="1">
    <source>
        <dbReference type="ARBA" id="ARBA00004496"/>
    </source>
</evidence>
<keyword evidence="6 9" id="KW-0963">Cytoplasm</keyword>
<dbReference type="PANTHER" id="PTHR43707">
    <property type="entry name" value="HISTIDYL-TRNA SYNTHETASE"/>
    <property type="match status" value="1"/>
</dbReference>
<evidence type="ECO:0000256" key="3">
    <source>
        <dbReference type="ARBA" id="ARBA00005539"/>
    </source>
</evidence>
<keyword evidence="12" id="KW-0328">Glycosyltransferase</keyword>
<dbReference type="NCBIfam" id="TIGR00443">
    <property type="entry name" value="hisZ_biosyn_reg"/>
    <property type="match status" value="1"/>
</dbReference>
<evidence type="ECO:0000256" key="7">
    <source>
        <dbReference type="ARBA" id="ARBA00023102"/>
    </source>
</evidence>
<dbReference type="GO" id="GO:0016757">
    <property type="term" value="F:glycosyltransferase activity"/>
    <property type="evidence" value="ECO:0007669"/>
    <property type="project" value="UniProtKB-KW"/>
</dbReference>
<dbReference type="InterPro" id="IPR004516">
    <property type="entry name" value="HisRS/HisZ"/>
</dbReference>
<dbReference type="InterPro" id="IPR004517">
    <property type="entry name" value="HisZ"/>
</dbReference>
<feature type="domain" description="Class II Histidinyl-tRNA synthetase (HisRS)-like catalytic core" evidence="11">
    <location>
        <begin position="9"/>
        <end position="314"/>
    </location>
</feature>
<dbReference type="Pfam" id="PF13393">
    <property type="entry name" value="tRNA-synt_His"/>
    <property type="match status" value="1"/>
</dbReference>
<dbReference type="RefSeq" id="WP_124705916.1">
    <property type="nucleotide sequence ID" value="NZ_BGOW01000036.1"/>
</dbReference>
<feature type="binding site" evidence="10">
    <location>
        <position position="127"/>
    </location>
    <ligand>
        <name>L-histidine</name>
        <dbReference type="ChEBI" id="CHEBI:57595"/>
    </ligand>
</feature>
<evidence type="ECO:0000256" key="6">
    <source>
        <dbReference type="ARBA" id="ARBA00022490"/>
    </source>
</evidence>
<evidence type="ECO:0000256" key="4">
    <source>
        <dbReference type="ARBA" id="ARBA00011496"/>
    </source>
</evidence>
<keyword evidence="12" id="KW-0808">Transferase</keyword>
<evidence type="ECO:0000256" key="2">
    <source>
        <dbReference type="ARBA" id="ARBA00004667"/>
    </source>
</evidence>
<dbReference type="HAMAP" id="MF_00125">
    <property type="entry name" value="HisZ"/>
    <property type="match status" value="1"/>
</dbReference>
<dbReference type="PANTHER" id="PTHR43707:SF1">
    <property type="entry name" value="HISTIDINE--TRNA LIGASE, MITOCHONDRIAL-RELATED"/>
    <property type="match status" value="1"/>
</dbReference>
<evidence type="ECO:0000313" key="12">
    <source>
        <dbReference type="EMBL" id="GCB02169.1"/>
    </source>
</evidence>